<dbReference type="PROSITE" id="PS50113">
    <property type="entry name" value="PAC"/>
    <property type="match status" value="2"/>
</dbReference>
<dbReference type="NCBIfam" id="TIGR00229">
    <property type="entry name" value="sensory_box"/>
    <property type="match status" value="2"/>
</dbReference>
<organism evidence="5 6">
    <name type="scientific">Alkalihalobacterium chitinilyticum</name>
    <dbReference type="NCBI Taxonomy" id="2980103"/>
    <lineage>
        <taxon>Bacteria</taxon>
        <taxon>Bacillati</taxon>
        <taxon>Bacillota</taxon>
        <taxon>Bacilli</taxon>
        <taxon>Bacillales</taxon>
        <taxon>Bacillaceae</taxon>
        <taxon>Alkalihalobacterium</taxon>
    </lineage>
</organism>
<proteinExistence type="predicted"/>
<gene>
    <name evidence="5" type="ORF">N7Z68_19585</name>
</gene>
<dbReference type="InterPro" id="IPR052155">
    <property type="entry name" value="Biofilm_reg_signaling"/>
</dbReference>
<feature type="domain" description="PAC" evidence="2">
    <location>
        <begin position="216"/>
        <end position="267"/>
    </location>
</feature>
<dbReference type="InterPro" id="IPR000700">
    <property type="entry name" value="PAS-assoc_C"/>
</dbReference>
<dbReference type="InterPro" id="IPR000014">
    <property type="entry name" value="PAS"/>
</dbReference>
<dbReference type="Gene3D" id="3.30.450.20">
    <property type="entry name" value="PAS domain"/>
    <property type="match status" value="2"/>
</dbReference>
<dbReference type="Pfam" id="PF00990">
    <property type="entry name" value="GGDEF"/>
    <property type="match status" value="1"/>
</dbReference>
<dbReference type="PANTHER" id="PTHR44757">
    <property type="entry name" value="DIGUANYLATE CYCLASE DGCP"/>
    <property type="match status" value="1"/>
</dbReference>
<dbReference type="InterPro" id="IPR029787">
    <property type="entry name" value="Nucleotide_cyclase"/>
</dbReference>
<feature type="domain" description="EAL" evidence="3">
    <location>
        <begin position="441"/>
        <end position="695"/>
    </location>
</feature>
<dbReference type="InterPro" id="IPR035919">
    <property type="entry name" value="EAL_sf"/>
</dbReference>
<evidence type="ECO:0000259" key="2">
    <source>
        <dbReference type="PROSITE" id="PS50113"/>
    </source>
</evidence>
<dbReference type="Pfam" id="PF00563">
    <property type="entry name" value="EAL"/>
    <property type="match status" value="1"/>
</dbReference>
<protein>
    <submittedName>
        <fullName evidence="5">EAL domain-containing protein</fullName>
    </submittedName>
</protein>
<dbReference type="EMBL" id="JAOTPO010000017">
    <property type="protein sequence ID" value="MDE5415552.1"/>
    <property type="molecule type" value="Genomic_DNA"/>
</dbReference>
<dbReference type="PROSITE" id="PS50883">
    <property type="entry name" value="EAL"/>
    <property type="match status" value="1"/>
</dbReference>
<dbReference type="Pfam" id="PF08448">
    <property type="entry name" value="PAS_4"/>
    <property type="match status" value="1"/>
</dbReference>
<dbReference type="CDD" id="cd00130">
    <property type="entry name" value="PAS"/>
    <property type="match status" value="2"/>
</dbReference>
<name>A0ABT5VJB9_9BACI</name>
<dbReference type="PROSITE" id="PS50887">
    <property type="entry name" value="GGDEF"/>
    <property type="match status" value="1"/>
</dbReference>
<dbReference type="SUPFAM" id="SSF55785">
    <property type="entry name" value="PYP-like sensor domain (PAS domain)"/>
    <property type="match status" value="2"/>
</dbReference>
<dbReference type="InterPro" id="IPR043128">
    <property type="entry name" value="Rev_trsase/Diguanyl_cyclase"/>
</dbReference>
<accession>A0ABT5VJB9</accession>
<dbReference type="Proteomes" id="UP001148125">
    <property type="component" value="Unassembled WGS sequence"/>
</dbReference>
<reference evidence="5" key="1">
    <citation type="submission" date="2024-05" db="EMBL/GenBank/DDBJ databases">
        <title>Alkalihalobacillus sp. strain MEB203 novel alkaliphilic bacterium from Lonar Lake, India.</title>
        <authorList>
            <person name="Joshi A."/>
            <person name="Thite S."/>
            <person name="Mengade P."/>
        </authorList>
    </citation>
    <scope>NUCLEOTIDE SEQUENCE</scope>
    <source>
        <strain evidence="5">MEB 203</strain>
    </source>
</reference>
<dbReference type="PROSITE" id="PS50112">
    <property type="entry name" value="PAS"/>
    <property type="match status" value="2"/>
</dbReference>
<dbReference type="CDD" id="cd01949">
    <property type="entry name" value="GGDEF"/>
    <property type="match status" value="1"/>
</dbReference>
<dbReference type="SUPFAM" id="SSF141868">
    <property type="entry name" value="EAL domain-like"/>
    <property type="match status" value="1"/>
</dbReference>
<dbReference type="SMART" id="SM00267">
    <property type="entry name" value="GGDEF"/>
    <property type="match status" value="1"/>
</dbReference>
<sequence>MDKQKQDHMKLTTFLRTEDGPYKKLFYTYPEALFLVDTKGNIIEINQRVSTLTEYDSIAIIGKNFKEFILSEDVSKVMDFFQLVLQGKGNEITFRIQQKSLNIKYVEVTATPIKAEGEVIGVYGVVKDITNTIELEHKVVKSEERFQHLIQYSSDVIGIIDPNGVVLYESPACEQMLGFEAKDLIGTNAFALIHPDDLELAKDTFAQILTKPAKASKVELRIQRADGSWADTELVASNYVDNPYIRGVVVNYRDLTEHKKSQREVEYLAYHDQLTGMYNREYFKKRLMEQVDTARKTDAEFPVFLFDLDGFKFINDTLGHHIGDQLLCEVAERLVTNIQGVEVLARIGGDEFGLLQTTMDGELDVTKLAKQVIQTFKEPFYIHDYELYITCSIGVSTYPDGGTNIHKLMKNADAAMYQAKDQGKNQYEIYTPSITNHTYRIFTLKNHLRKAIEFDEFLLHFQPRINSQTEEIVGVEALLRWYHPTFGHVPPNEFIPVAEEDGQIITIGEWVLDRACEQNKQWQVLGLPPIKMSVNFSVLQFLKRDLVEIVRATLDKHKLEPIWLEIEITESAVLENNPYILDTIMKLQGMGITIALDDFGTGYSSLSYLRKYKIDTLKIDRSFVMGIPQEAESFEITKTIISLAQALKMNIVAEGVETAEQLKALSEVDCNEIQGYFYSKPLPALQMEEMLRGKTIKRIN</sequence>
<dbReference type="InterPro" id="IPR035965">
    <property type="entry name" value="PAS-like_dom_sf"/>
</dbReference>
<dbReference type="CDD" id="cd01948">
    <property type="entry name" value="EAL"/>
    <property type="match status" value="1"/>
</dbReference>
<dbReference type="NCBIfam" id="TIGR00254">
    <property type="entry name" value="GGDEF"/>
    <property type="match status" value="1"/>
</dbReference>
<dbReference type="SUPFAM" id="SSF55073">
    <property type="entry name" value="Nucleotide cyclase"/>
    <property type="match status" value="1"/>
</dbReference>
<feature type="domain" description="GGDEF" evidence="4">
    <location>
        <begin position="299"/>
        <end position="432"/>
    </location>
</feature>
<evidence type="ECO:0000313" key="5">
    <source>
        <dbReference type="EMBL" id="MDE5415552.1"/>
    </source>
</evidence>
<dbReference type="InterPro" id="IPR000160">
    <property type="entry name" value="GGDEF_dom"/>
</dbReference>
<evidence type="ECO:0000259" key="4">
    <source>
        <dbReference type="PROSITE" id="PS50887"/>
    </source>
</evidence>
<evidence type="ECO:0000313" key="6">
    <source>
        <dbReference type="Proteomes" id="UP001148125"/>
    </source>
</evidence>
<comment type="caution">
    <text evidence="5">The sequence shown here is derived from an EMBL/GenBank/DDBJ whole genome shotgun (WGS) entry which is preliminary data.</text>
</comment>
<evidence type="ECO:0000259" key="3">
    <source>
        <dbReference type="PROSITE" id="PS50883"/>
    </source>
</evidence>
<dbReference type="SMART" id="SM00052">
    <property type="entry name" value="EAL"/>
    <property type="match status" value="1"/>
</dbReference>
<dbReference type="Pfam" id="PF08447">
    <property type="entry name" value="PAS_3"/>
    <property type="match status" value="1"/>
</dbReference>
<dbReference type="SMART" id="SM00091">
    <property type="entry name" value="PAS"/>
    <property type="match status" value="2"/>
</dbReference>
<dbReference type="RefSeq" id="WP_275120155.1">
    <property type="nucleotide sequence ID" value="NZ_JAOTPO010000017.1"/>
</dbReference>
<evidence type="ECO:0000259" key="1">
    <source>
        <dbReference type="PROSITE" id="PS50112"/>
    </source>
</evidence>
<dbReference type="Gene3D" id="3.20.20.450">
    <property type="entry name" value="EAL domain"/>
    <property type="match status" value="1"/>
</dbReference>
<dbReference type="InterPro" id="IPR013655">
    <property type="entry name" value="PAS_fold_3"/>
</dbReference>
<dbReference type="SMART" id="SM00086">
    <property type="entry name" value="PAC"/>
    <property type="match status" value="2"/>
</dbReference>
<dbReference type="Gene3D" id="3.30.70.270">
    <property type="match status" value="1"/>
</dbReference>
<feature type="domain" description="PAS" evidence="1">
    <location>
        <begin position="142"/>
        <end position="212"/>
    </location>
</feature>
<dbReference type="InterPro" id="IPR001610">
    <property type="entry name" value="PAC"/>
</dbReference>
<feature type="domain" description="PAS" evidence="1">
    <location>
        <begin position="18"/>
        <end position="88"/>
    </location>
</feature>
<dbReference type="PANTHER" id="PTHR44757:SF2">
    <property type="entry name" value="BIOFILM ARCHITECTURE MAINTENANCE PROTEIN MBAA"/>
    <property type="match status" value="1"/>
</dbReference>
<dbReference type="InterPro" id="IPR001633">
    <property type="entry name" value="EAL_dom"/>
</dbReference>
<keyword evidence="6" id="KW-1185">Reference proteome</keyword>
<feature type="domain" description="PAC" evidence="2">
    <location>
        <begin position="90"/>
        <end position="141"/>
    </location>
</feature>
<dbReference type="InterPro" id="IPR013656">
    <property type="entry name" value="PAS_4"/>
</dbReference>